<keyword evidence="6" id="KW-1185">Reference proteome</keyword>
<reference evidence="7" key="1">
    <citation type="submission" date="2025-08" db="UniProtKB">
        <authorList>
            <consortium name="RefSeq"/>
        </authorList>
    </citation>
    <scope>IDENTIFICATION</scope>
    <source>
        <tissue evidence="7">Leaf</tissue>
    </source>
</reference>
<organism evidence="6 7">
    <name type="scientific">Rhodamnia argentea</name>
    <dbReference type="NCBI Taxonomy" id="178133"/>
    <lineage>
        <taxon>Eukaryota</taxon>
        <taxon>Viridiplantae</taxon>
        <taxon>Streptophyta</taxon>
        <taxon>Embryophyta</taxon>
        <taxon>Tracheophyta</taxon>
        <taxon>Spermatophyta</taxon>
        <taxon>Magnoliopsida</taxon>
        <taxon>eudicotyledons</taxon>
        <taxon>Gunneridae</taxon>
        <taxon>Pentapetalae</taxon>
        <taxon>rosids</taxon>
        <taxon>malvids</taxon>
        <taxon>Myrtales</taxon>
        <taxon>Myrtaceae</taxon>
        <taxon>Myrtoideae</taxon>
        <taxon>Myrteae</taxon>
        <taxon>Australasian group</taxon>
        <taxon>Rhodamnia</taxon>
    </lineage>
</organism>
<proteinExistence type="inferred from homology"/>
<comment type="similarity">
    <text evidence="2 4">Belongs to the class-I pyridoxal-phosphate-dependent aminotransferase family.</text>
</comment>
<dbReference type="CDD" id="cd00609">
    <property type="entry name" value="AAT_like"/>
    <property type="match status" value="1"/>
</dbReference>
<comment type="cofactor">
    <cofactor evidence="1 4">
        <name>pyridoxal 5'-phosphate</name>
        <dbReference type="ChEBI" id="CHEBI:597326"/>
    </cofactor>
</comment>
<dbReference type="InterPro" id="IPR015422">
    <property type="entry name" value="PyrdxlP-dep_Trfase_small"/>
</dbReference>
<dbReference type="PIRSF" id="PIRSF000517">
    <property type="entry name" value="Tyr_transaminase"/>
    <property type="match status" value="1"/>
</dbReference>
<dbReference type="InterPro" id="IPR015424">
    <property type="entry name" value="PyrdxlP-dep_Trfase"/>
</dbReference>
<dbReference type="NCBIfam" id="TIGR01265">
    <property type="entry name" value="tyr_nico_aTase"/>
    <property type="match status" value="1"/>
</dbReference>
<gene>
    <name evidence="7" type="primary">LOC125312601</name>
</gene>
<dbReference type="Pfam" id="PF00155">
    <property type="entry name" value="Aminotran_1_2"/>
    <property type="match status" value="1"/>
</dbReference>
<dbReference type="GO" id="GO:0008483">
    <property type="term" value="F:transaminase activity"/>
    <property type="evidence" value="ECO:0007669"/>
    <property type="project" value="UniProtKB-KW"/>
</dbReference>
<evidence type="ECO:0000256" key="3">
    <source>
        <dbReference type="ARBA" id="ARBA00022898"/>
    </source>
</evidence>
<sequence>MENGAPVWKFRGDEELTAITIRGIRYQLMDNLNKDDDRVVVPLGHGDPSHFPCFRTTPVAEDAIVDAIRSAKFNCYGPTVGILPARRAVADYLSRDLPYKLSPDDVHLTLGCKQAIEAALTVLACPGANILLPRPGFPCYDALAAYSHLETRYFDLLPDKGWEVDLKGVEDLADESTVAMVIINPGNPCGSVFSYQHLKKVAETARKLGIMVIADEVYGHLAFGDTPFVPMGVFGSIAPVLTLGSISKRWIIPGWRLGWLVTNDPQGFLKDTGVLKSLKGFLDISSDPPTFIQGAVPHILEKTNDDFFSKVIRILREAADICDEKIQEIPCITCPEKPEGGMFVMVKLNLSLLEGIKDDLEFCIKLAKEESVIVLPGIVVGMKNWLRITFAIDPSSLKDGLGRIKAFYERHAKK</sequence>
<name>A0ABM3GRQ6_9MYRT</name>
<dbReference type="Proteomes" id="UP000827889">
    <property type="component" value="Chromosome 10"/>
</dbReference>
<dbReference type="SUPFAM" id="SSF53383">
    <property type="entry name" value="PLP-dependent transferases"/>
    <property type="match status" value="1"/>
</dbReference>
<dbReference type="InterPro" id="IPR015421">
    <property type="entry name" value="PyrdxlP-dep_Trfase_major"/>
</dbReference>
<feature type="domain" description="Aminotransferase class I/classII large" evidence="5">
    <location>
        <begin position="40"/>
        <end position="404"/>
    </location>
</feature>
<evidence type="ECO:0000313" key="7">
    <source>
        <dbReference type="RefSeq" id="XP_048127035.1"/>
    </source>
</evidence>
<protein>
    <submittedName>
        <fullName evidence="7">Probable aminotransferase TAT2</fullName>
    </submittedName>
</protein>
<accession>A0ABM3GRQ6</accession>
<evidence type="ECO:0000256" key="2">
    <source>
        <dbReference type="ARBA" id="ARBA00007441"/>
    </source>
</evidence>
<evidence type="ECO:0000313" key="6">
    <source>
        <dbReference type="Proteomes" id="UP000827889"/>
    </source>
</evidence>
<evidence type="ECO:0000256" key="4">
    <source>
        <dbReference type="PIRNR" id="PIRNR000517"/>
    </source>
</evidence>
<keyword evidence="3 4" id="KW-0663">Pyridoxal phosphate</keyword>
<dbReference type="PANTHER" id="PTHR45744">
    <property type="entry name" value="TYROSINE AMINOTRANSFERASE"/>
    <property type="match status" value="1"/>
</dbReference>
<evidence type="ECO:0000259" key="5">
    <source>
        <dbReference type="Pfam" id="PF00155"/>
    </source>
</evidence>
<keyword evidence="7" id="KW-0032">Aminotransferase</keyword>
<dbReference type="RefSeq" id="XP_048127035.1">
    <property type="nucleotide sequence ID" value="XM_048271078.1"/>
</dbReference>
<dbReference type="InterPro" id="IPR004839">
    <property type="entry name" value="Aminotransferase_I/II_large"/>
</dbReference>
<dbReference type="GeneID" id="125312601"/>
<keyword evidence="7" id="KW-0808">Transferase</keyword>
<dbReference type="Gene3D" id="3.90.1150.10">
    <property type="entry name" value="Aspartate Aminotransferase, domain 1"/>
    <property type="match status" value="1"/>
</dbReference>
<evidence type="ECO:0000256" key="1">
    <source>
        <dbReference type="ARBA" id="ARBA00001933"/>
    </source>
</evidence>
<dbReference type="InterPro" id="IPR005958">
    <property type="entry name" value="TyrNic_aminoTrfase"/>
</dbReference>
<dbReference type="Gene3D" id="3.40.640.10">
    <property type="entry name" value="Type I PLP-dependent aspartate aminotransferase-like (Major domain)"/>
    <property type="match status" value="1"/>
</dbReference>
<dbReference type="PANTHER" id="PTHR45744:SF11">
    <property type="entry name" value="TYROSINE AMINOTRANSFERASE"/>
    <property type="match status" value="1"/>
</dbReference>